<gene>
    <name evidence="8" type="primary">ESF1</name>
    <name evidence="8" type="ORF">TNCT_55731</name>
</gene>
<evidence type="ECO:0000313" key="8">
    <source>
        <dbReference type="EMBL" id="GFQ74529.1"/>
    </source>
</evidence>
<dbReference type="OrthoDB" id="431825at2759"/>
<feature type="region of interest" description="Disordered" evidence="5">
    <location>
        <begin position="532"/>
        <end position="645"/>
    </location>
</feature>
<comment type="similarity">
    <text evidence="2">Belongs to the ESF1 family.</text>
</comment>
<dbReference type="PANTHER" id="PTHR12202">
    <property type="entry name" value="ESF1 HOMOLOG"/>
    <property type="match status" value="1"/>
</dbReference>
<keyword evidence="3" id="KW-0175">Coiled coil</keyword>
<evidence type="ECO:0000256" key="5">
    <source>
        <dbReference type="SAM" id="MobiDB-lite"/>
    </source>
</evidence>
<protein>
    <submittedName>
        <fullName evidence="8">ESF1 homolog</fullName>
    </submittedName>
</protein>
<accession>A0A8X6GVH2</accession>
<feature type="domain" description="NUC153" evidence="6">
    <location>
        <begin position="651"/>
        <end position="676"/>
    </location>
</feature>
<dbReference type="Proteomes" id="UP000887116">
    <property type="component" value="Unassembled WGS sequence"/>
</dbReference>
<dbReference type="InterPro" id="IPR039754">
    <property type="entry name" value="Esf1"/>
</dbReference>
<dbReference type="InterPro" id="IPR056750">
    <property type="entry name" value="RRM_ESF1"/>
</dbReference>
<feature type="compositionally biased region" description="Basic residues" evidence="5">
    <location>
        <begin position="554"/>
        <end position="567"/>
    </location>
</feature>
<comment type="subcellular location">
    <subcellularLocation>
        <location evidence="1">Nucleus</location>
        <location evidence="1">Nucleolus</location>
    </subcellularLocation>
</comment>
<feature type="compositionally biased region" description="Acidic residues" evidence="5">
    <location>
        <begin position="234"/>
        <end position="253"/>
    </location>
</feature>
<evidence type="ECO:0000256" key="1">
    <source>
        <dbReference type="ARBA" id="ARBA00004604"/>
    </source>
</evidence>
<feature type="compositionally biased region" description="Acidic residues" evidence="5">
    <location>
        <begin position="572"/>
        <end position="587"/>
    </location>
</feature>
<feature type="compositionally biased region" description="Polar residues" evidence="5">
    <location>
        <begin position="178"/>
        <end position="189"/>
    </location>
</feature>
<name>A0A8X6GVH2_TRICU</name>
<feature type="compositionally biased region" description="Basic and acidic residues" evidence="5">
    <location>
        <begin position="100"/>
        <end position="116"/>
    </location>
</feature>
<evidence type="ECO:0000256" key="3">
    <source>
        <dbReference type="ARBA" id="ARBA00023054"/>
    </source>
</evidence>
<sequence length="708" mass="82799">SSFGWAILKLFHKSCLRNTQKMERFQSVIKDFRCREIPKNVRKIKVDKRFQKMLKDKRFKDGGRIDERGRVLNLTTSENLKKLYNFKNSSDEDSSESEQEAEKKNFILKSKQEISHNKKSPKMAKSICKSEDEANDCQGKKSNQLKEKQRKQDHETNLSLIKDDKSSSKKVEIRSKIDQNTVHKMNQASDLEHKEKFVKQQKSQIQDEMLSNDFSEDDDDDEESDHLEKSNIPESEESDDSESDDSSVVDEDFDHQWDEGHEQAPDIDQSYKRLAVCSMDWDRIRADDLFTVFNSFKPPGSSILSVKIYPSEFGLKRMEDEKLNGPPELTEETLDPDQEESLDKIKAKYHREKLREYQMKRLQYYYAVVDCDTPETANHLHSELNGREYESSSVRFDLRFIPDDVTFDHEPASEAYKSLDSSEYQPRIFNSTALGQVKVSLTWDETDPQRREILQKAFKEPESVEKNLKDYLASSSGESEEEQEIHEEEKQMKLSERIAKYKDLLQSFEEKEGKEEDNFEKEITWEPGLKEKTEKIVKQKLESTSNNPFDEMLKKKKEERKLKKKAKKVETGEDEEGSPSDFEDSDSDFSSGKNADETESNKKLNELYLISDTTKSLGEHKEKTKKKWSKKKKQQQEDNTNESLELKFVQDERFSAIFTSPDYNIDPSDPHFKKTGGTLALIQEKQKRMKNKELPSDEKTKNKKFKYG</sequence>
<dbReference type="Pfam" id="PF08159">
    <property type="entry name" value="NUC153"/>
    <property type="match status" value="1"/>
</dbReference>
<comment type="caution">
    <text evidence="8">The sequence shown here is derived from an EMBL/GenBank/DDBJ whole genome shotgun (WGS) entry which is preliminary data.</text>
</comment>
<dbReference type="GO" id="GO:0005730">
    <property type="term" value="C:nucleolus"/>
    <property type="evidence" value="ECO:0007669"/>
    <property type="project" value="UniProtKB-SubCell"/>
</dbReference>
<feature type="region of interest" description="Disordered" evidence="5">
    <location>
        <begin position="472"/>
        <end position="491"/>
    </location>
</feature>
<feature type="region of interest" description="Disordered" evidence="5">
    <location>
        <begin position="685"/>
        <end position="708"/>
    </location>
</feature>
<keyword evidence="4" id="KW-0539">Nucleus</keyword>
<dbReference type="EMBL" id="BMAO01011545">
    <property type="protein sequence ID" value="GFQ74529.1"/>
    <property type="molecule type" value="Genomic_DNA"/>
</dbReference>
<dbReference type="GO" id="GO:0003723">
    <property type="term" value="F:RNA binding"/>
    <property type="evidence" value="ECO:0007669"/>
    <property type="project" value="TreeGrafter"/>
</dbReference>
<evidence type="ECO:0000259" key="6">
    <source>
        <dbReference type="Pfam" id="PF08159"/>
    </source>
</evidence>
<feature type="non-terminal residue" evidence="8">
    <location>
        <position position="1"/>
    </location>
</feature>
<keyword evidence="9" id="KW-1185">Reference proteome</keyword>
<evidence type="ECO:0000256" key="2">
    <source>
        <dbReference type="ARBA" id="ARBA00009087"/>
    </source>
</evidence>
<feature type="compositionally biased region" description="Basic and acidic residues" evidence="5">
    <location>
        <begin position="144"/>
        <end position="177"/>
    </location>
</feature>
<evidence type="ECO:0000256" key="4">
    <source>
        <dbReference type="ARBA" id="ARBA00023242"/>
    </source>
</evidence>
<feature type="compositionally biased region" description="Basic and acidic residues" evidence="5">
    <location>
        <begin position="532"/>
        <end position="541"/>
    </location>
</feature>
<dbReference type="AlphaFoldDB" id="A0A8X6GVH2"/>
<dbReference type="InterPro" id="IPR012580">
    <property type="entry name" value="NUC153"/>
</dbReference>
<evidence type="ECO:0000313" key="9">
    <source>
        <dbReference type="Proteomes" id="UP000887116"/>
    </source>
</evidence>
<dbReference type="Pfam" id="PF25121">
    <property type="entry name" value="RRM_ESF1"/>
    <property type="match status" value="1"/>
</dbReference>
<evidence type="ECO:0000259" key="7">
    <source>
        <dbReference type="Pfam" id="PF25121"/>
    </source>
</evidence>
<dbReference type="GO" id="GO:0006364">
    <property type="term" value="P:rRNA processing"/>
    <property type="evidence" value="ECO:0007669"/>
    <property type="project" value="InterPro"/>
</dbReference>
<reference evidence="8" key="1">
    <citation type="submission" date="2020-07" db="EMBL/GenBank/DDBJ databases">
        <title>Multicomponent nature underlies the extraordinary mechanical properties of spider dragline silk.</title>
        <authorList>
            <person name="Kono N."/>
            <person name="Nakamura H."/>
            <person name="Mori M."/>
            <person name="Yoshida Y."/>
            <person name="Ohtoshi R."/>
            <person name="Malay A.D."/>
            <person name="Moran D.A.P."/>
            <person name="Tomita M."/>
            <person name="Numata K."/>
            <person name="Arakawa K."/>
        </authorList>
    </citation>
    <scope>NUCLEOTIDE SEQUENCE</scope>
</reference>
<proteinExistence type="inferred from homology"/>
<organism evidence="8 9">
    <name type="scientific">Trichonephila clavata</name>
    <name type="common">Joro spider</name>
    <name type="synonym">Nephila clavata</name>
    <dbReference type="NCBI Taxonomy" id="2740835"/>
    <lineage>
        <taxon>Eukaryota</taxon>
        <taxon>Metazoa</taxon>
        <taxon>Ecdysozoa</taxon>
        <taxon>Arthropoda</taxon>
        <taxon>Chelicerata</taxon>
        <taxon>Arachnida</taxon>
        <taxon>Araneae</taxon>
        <taxon>Araneomorphae</taxon>
        <taxon>Entelegynae</taxon>
        <taxon>Araneoidea</taxon>
        <taxon>Nephilidae</taxon>
        <taxon>Trichonephila</taxon>
    </lineage>
</organism>
<dbReference type="PANTHER" id="PTHR12202:SF0">
    <property type="entry name" value="ESF1 HOMOLOG"/>
    <property type="match status" value="1"/>
</dbReference>
<feature type="compositionally biased region" description="Basic residues" evidence="5">
    <location>
        <begin position="623"/>
        <end position="633"/>
    </location>
</feature>
<feature type="compositionally biased region" description="Acidic residues" evidence="5">
    <location>
        <begin position="214"/>
        <end position="225"/>
    </location>
</feature>
<feature type="compositionally biased region" description="Basic and acidic residues" evidence="5">
    <location>
        <begin position="254"/>
        <end position="264"/>
    </location>
</feature>
<feature type="compositionally biased region" description="Basic and acidic residues" evidence="5">
    <location>
        <begin position="691"/>
        <end position="700"/>
    </location>
</feature>
<feature type="region of interest" description="Disordered" evidence="5">
    <location>
        <begin position="88"/>
        <end position="266"/>
    </location>
</feature>
<feature type="domain" description="ESF1 RRM" evidence="7">
    <location>
        <begin position="272"/>
        <end position="414"/>
    </location>
</feature>
<feature type="compositionally biased region" description="Basic and acidic residues" evidence="5">
    <location>
        <begin position="594"/>
        <end position="605"/>
    </location>
</feature>